<dbReference type="Gene3D" id="3.30.540.10">
    <property type="entry name" value="Fructose-1,6-Bisphosphatase, subunit A, domain 1"/>
    <property type="match status" value="1"/>
</dbReference>
<evidence type="ECO:0000256" key="1">
    <source>
        <dbReference type="ARBA" id="ARBA00001033"/>
    </source>
</evidence>
<evidence type="ECO:0000256" key="2">
    <source>
        <dbReference type="ARBA" id="ARBA00001946"/>
    </source>
</evidence>
<comment type="caution">
    <text evidence="11">The sequence shown here is derived from an EMBL/GenBank/DDBJ whole genome shotgun (WGS) entry which is preliminary data.</text>
</comment>
<reference evidence="11 12" key="1">
    <citation type="submission" date="2016-06" db="EMBL/GenBank/DDBJ databases">
        <title>Evolution of pathogenesis and genome organization in the Tremellales.</title>
        <authorList>
            <person name="Cuomo C."/>
            <person name="Litvintseva A."/>
            <person name="Heitman J."/>
            <person name="Chen Y."/>
            <person name="Sun S."/>
            <person name="Springer D."/>
            <person name="Dromer F."/>
            <person name="Young S."/>
            <person name="Zeng Q."/>
            <person name="Chapman S."/>
            <person name="Gujja S."/>
            <person name="Saif S."/>
            <person name="Birren B."/>
        </authorList>
    </citation>
    <scope>NUCLEOTIDE SEQUENCE [LARGE SCALE GENOMIC DNA]</scope>
    <source>
        <strain evidence="11 12">CBS 6039</strain>
    </source>
</reference>
<dbReference type="GO" id="GO:0007165">
    <property type="term" value="P:signal transduction"/>
    <property type="evidence" value="ECO:0007669"/>
    <property type="project" value="TreeGrafter"/>
</dbReference>
<dbReference type="SUPFAM" id="SSF56655">
    <property type="entry name" value="Carbohydrate phosphatase"/>
    <property type="match status" value="1"/>
</dbReference>
<dbReference type="Pfam" id="PF00459">
    <property type="entry name" value="Inositol_P"/>
    <property type="match status" value="1"/>
</dbReference>
<dbReference type="PANTHER" id="PTHR20854:SF4">
    <property type="entry name" value="INOSITOL-1-MONOPHOSPHATASE-RELATED"/>
    <property type="match status" value="1"/>
</dbReference>
<feature type="binding site" evidence="9">
    <location>
        <position position="72"/>
    </location>
    <ligand>
        <name>Mg(2+)</name>
        <dbReference type="ChEBI" id="CHEBI:18420"/>
        <label>1</label>
        <note>catalytic</note>
    </ligand>
</feature>
<name>A0A1E3H9E9_9TREE</name>
<dbReference type="GO" id="GO:0046872">
    <property type="term" value="F:metal ion binding"/>
    <property type="evidence" value="ECO:0007669"/>
    <property type="project" value="UniProtKB-KW"/>
</dbReference>
<evidence type="ECO:0000256" key="7">
    <source>
        <dbReference type="ARBA" id="ARBA00022801"/>
    </source>
</evidence>
<dbReference type="InterPro" id="IPR020550">
    <property type="entry name" value="Inositol_monophosphatase_CS"/>
</dbReference>
<evidence type="ECO:0000313" key="11">
    <source>
        <dbReference type="EMBL" id="ODN72959.1"/>
    </source>
</evidence>
<keyword evidence="12" id="KW-1185">Reference proteome</keyword>
<evidence type="ECO:0000256" key="5">
    <source>
        <dbReference type="ARBA" id="ARBA00022671"/>
    </source>
</evidence>
<evidence type="ECO:0000313" key="12">
    <source>
        <dbReference type="Proteomes" id="UP000094065"/>
    </source>
</evidence>
<evidence type="ECO:0000256" key="6">
    <source>
        <dbReference type="ARBA" id="ARBA00022723"/>
    </source>
</evidence>
<dbReference type="GO" id="GO:0046854">
    <property type="term" value="P:phosphatidylinositol phosphate biosynthetic process"/>
    <property type="evidence" value="ECO:0007669"/>
    <property type="project" value="InterPro"/>
</dbReference>
<feature type="binding site" evidence="9">
    <location>
        <position position="94"/>
    </location>
    <ligand>
        <name>Mg(2+)</name>
        <dbReference type="ChEBI" id="CHEBI:18420"/>
        <label>1</label>
        <note>catalytic</note>
    </ligand>
</feature>
<dbReference type="PANTHER" id="PTHR20854">
    <property type="entry name" value="INOSITOL MONOPHOSPHATASE"/>
    <property type="match status" value="1"/>
</dbReference>
<comment type="similarity">
    <text evidence="4 10">Belongs to the inositol monophosphatase superfamily.</text>
</comment>
<organism evidence="11 12">
    <name type="scientific">Cryptococcus amylolentus CBS 6039</name>
    <dbReference type="NCBI Taxonomy" id="1295533"/>
    <lineage>
        <taxon>Eukaryota</taxon>
        <taxon>Fungi</taxon>
        <taxon>Dikarya</taxon>
        <taxon>Basidiomycota</taxon>
        <taxon>Agaricomycotina</taxon>
        <taxon>Tremellomycetes</taxon>
        <taxon>Tremellales</taxon>
        <taxon>Cryptococcaceae</taxon>
        <taxon>Cryptococcus</taxon>
    </lineage>
</organism>
<keyword evidence="6 9" id="KW-0479">Metal-binding</keyword>
<dbReference type="UniPathway" id="UPA00823">
    <property type="reaction ID" value="UER00788"/>
</dbReference>
<gene>
    <name evidence="11" type="ORF">L202_08363</name>
</gene>
<dbReference type="FunFam" id="3.30.540.10:FF:000013">
    <property type="entry name" value="Inositol-1-monophosphatase"/>
    <property type="match status" value="1"/>
</dbReference>
<dbReference type="GO" id="GO:0008934">
    <property type="term" value="F:inositol monophosphate 1-phosphatase activity"/>
    <property type="evidence" value="ECO:0007669"/>
    <property type="project" value="InterPro"/>
</dbReference>
<dbReference type="OrthoDB" id="10254945at2759"/>
<evidence type="ECO:0000256" key="3">
    <source>
        <dbReference type="ARBA" id="ARBA00005152"/>
    </source>
</evidence>
<dbReference type="Gene3D" id="3.40.190.80">
    <property type="match status" value="1"/>
</dbReference>
<evidence type="ECO:0000256" key="10">
    <source>
        <dbReference type="RuleBase" id="RU364068"/>
    </source>
</evidence>
<evidence type="ECO:0000256" key="4">
    <source>
        <dbReference type="ARBA" id="ARBA00009759"/>
    </source>
</evidence>
<dbReference type="EC" id="3.1.3.25" evidence="10"/>
<comment type="catalytic activity">
    <reaction evidence="1 10">
        <text>a myo-inositol phosphate + H2O = myo-inositol + phosphate</text>
        <dbReference type="Rhea" id="RHEA:24056"/>
        <dbReference type="ChEBI" id="CHEBI:15377"/>
        <dbReference type="ChEBI" id="CHEBI:17268"/>
        <dbReference type="ChEBI" id="CHEBI:43474"/>
        <dbReference type="ChEBI" id="CHEBI:84139"/>
        <dbReference type="EC" id="3.1.3.25"/>
    </reaction>
</comment>
<dbReference type="PROSITE" id="PS00630">
    <property type="entry name" value="IMP_2"/>
    <property type="match status" value="1"/>
</dbReference>
<protein>
    <recommendedName>
        <fullName evidence="10">Inositol-1-monophosphatase</fullName>
        <ecNumber evidence="10">3.1.3.25</ecNumber>
    </recommendedName>
</protein>
<dbReference type="CDD" id="cd01639">
    <property type="entry name" value="IMPase"/>
    <property type="match status" value="1"/>
</dbReference>
<sequence length="311" mass="33733">MQYKEIYDFAYSLAETASATIVEASAKRWTSTTGLNEKKNSVDLVTETDEAVEKMIKNAVAERYPSHKFIGEESYAAGDRPPLTDDYTWIVDPIDVANISFVHSYPFVACSIGVAHKSKPIVGVIALPFMKQIFSAYSGGGATLNQSTPLPLTGGIPQPLADLSRCMIGAEWGSDRGQDTFTKKTSSFAKLAGDPEKGVKGGVMAHALRTTGSTACNAVAVAAGQLDVYWDAGCYPWDVCAAAIILQETGGYFAGGKNTLDSPVGEVMMGRRYIFVRAVPPTEKETSYEIQTRLAKELYEVVDEWTNEDMM</sequence>
<comment type="cofactor">
    <cofactor evidence="2 9 10">
        <name>Mg(2+)</name>
        <dbReference type="ChEBI" id="CHEBI:18420"/>
    </cofactor>
</comment>
<dbReference type="AlphaFoldDB" id="A0A1E3H9E9"/>
<keyword evidence="5" id="KW-0452">Lithium</keyword>
<dbReference type="GO" id="GO:0071545">
    <property type="term" value="P:inositol phosphate catabolic process"/>
    <property type="evidence" value="ECO:0007669"/>
    <property type="project" value="UniProtKB-ARBA"/>
</dbReference>
<feature type="binding site" evidence="9">
    <location>
        <position position="92"/>
    </location>
    <ligand>
        <name>Mg(2+)</name>
        <dbReference type="ChEBI" id="CHEBI:18420"/>
        <label>1</label>
        <note>catalytic</note>
    </ligand>
</feature>
<dbReference type="PRINTS" id="PR00377">
    <property type="entry name" value="IMPHPHTASES"/>
</dbReference>
<keyword evidence="8 9" id="KW-0460">Magnesium</keyword>
<evidence type="ECO:0000256" key="8">
    <source>
        <dbReference type="ARBA" id="ARBA00022842"/>
    </source>
</evidence>
<dbReference type="InterPro" id="IPR000760">
    <property type="entry name" value="Inositol_monophosphatase-like"/>
</dbReference>
<dbReference type="GO" id="GO:0006021">
    <property type="term" value="P:inositol biosynthetic process"/>
    <property type="evidence" value="ECO:0007669"/>
    <property type="project" value="UniProtKB-UniPathway"/>
</dbReference>
<dbReference type="InterPro" id="IPR033942">
    <property type="entry name" value="IMPase"/>
</dbReference>
<accession>A0A1E3H9E9</accession>
<feature type="binding site" evidence="9">
    <location>
        <position position="238"/>
    </location>
    <ligand>
        <name>Mg(2+)</name>
        <dbReference type="ChEBI" id="CHEBI:18420"/>
        <label>1</label>
        <note>catalytic</note>
    </ligand>
</feature>
<evidence type="ECO:0000256" key="9">
    <source>
        <dbReference type="PIRSR" id="PIRSR600760-2"/>
    </source>
</evidence>
<dbReference type="RefSeq" id="XP_018988900.1">
    <property type="nucleotide sequence ID" value="XM_019143237.1"/>
</dbReference>
<dbReference type="EMBL" id="AWGJ01000014">
    <property type="protein sequence ID" value="ODN72959.1"/>
    <property type="molecule type" value="Genomic_DNA"/>
</dbReference>
<feature type="binding site" evidence="9">
    <location>
        <position position="95"/>
    </location>
    <ligand>
        <name>Mg(2+)</name>
        <dbReference type="ChEBI" id="CHEBI:18420"/>
        <label>1</label>
        <note>catalytic</note>
    </ligand>
</feature>
<comment type="pathway">
    <text evidence="3 10">Polyol metabolism; myo-inositol biosynthesis; myo-inositol from D-glucose 6-phosphate: step 2/2.</text>
</comment>
<dbReference type="FunFam" id="3.40.190.80:FF:000012">
    <property type="entry name" value="Inositol-1-monophosphatase"/>
    <property type="match status" value="1"/>
</dbReference>
<dbReference type="Proteomes" id="UP000094065">
    <property type="component" value="Unassembled WGS sequence"/>
</dbReference>
<proteinExistence type="inferred from homology"/>
<dbReference type="GeneID" id="30159672"/>
<dbReference type="STRING" id="1295533.A0A1E3H9E9"/>
<keyword evidence="7 10" id="KW-0378">Hydrolase</keyword>